<evidence type="ECO:0000313" key="2">
    <source>
        <dbReference type="Proteomes" id="UP000235616"/>
    </source>
</evidence>
<name>A0A2N7VX64_9BURK</name>
<dbReference type="Proteomes" id="UP000235616">
    <property type="component" value="Unassembled WGS sequence"/>
</dbReference>
<dbReference type="InterPro" id="IPR036520">
    <property type="entry name" value="UPF0759_sf"/>
</dbReference>
<dbReference type="EMBL" id="PNYA01000005">
    <property type="protein sequence ID" value="PMS21733.1"/>
    <property type="molecule type" value="Genomic_DNA"/>
</dbReference>
<dbReference type="PANTHER" id="PTHR30348">
    <property type="entry name" value="UNCHARACTERIZED PROTEIN YECE"/>
    <property type="match status" value="1"/>
</dbReference>
<dbReference type="SUPFAM" id="SSF117396">
    <property type="entry name" value="TM1631-like"/>
    <property type="match status" value="1"/>
</dbReference>
<reference evidence="1 2" key="1">
    <citation type="submission" date="2018-01" db="EMBL/GenBank/DDBJ databases">
        <title>Whole genome analyses suggest that Burkholderia sensu lato contains two further novel genera in the rhizoxinica-symbiotica group Mycetohabitans gen. nov., and Trinickia gen. nov.: implications for the evolution of diazotrophy and nodulation in the Burkholderiaceae.</title>
        <authorList>
            <person name="Estrada-de los Santos P."/>
            <person name="Palmer M."/>
            <person name="Chavez-Ramirez B."/>
            <person name="Beukes C."/>
            <person name="Steenkamp E.T."/>
            <person name="Hirsch A.M."/>
            <person name="Manyaka P."/>
            <person name="Maluk M."/>
            <person name="Lafos M."/>
            <person name="Crook M."/>
            <person name="Gross E."/>
            <person name="Simon M.F."/>
            <person name="Bueno dos Reis Junior F."/>
            <person name="Poole P.S."/>
            <person name="Venter S.N."/>
            <person name="James E.K."/>
        </authorList>
    </citation>
    <scope>NUCLEOTIDE SEQUENCE [LARGE SCALE GENOMIC DNA]</scope>
    <source>
        <strain evidence="1 2">GIMN1.004</strain>
    </source>
</reference>
<keyword evidence="2" id="KW-1185">Reference proteome</keyword>
<evidence type="ECO:0000313" key="1">
    <source>
        <dbReference type="EMBL" id="PMS21733.1"/>
    </source>
</evidence>
<dbReference type="AlphaFoldDB" id="A0A2N7VX64"/>
<gene>
    <name evidence="1" type="ORF">C0Z18_07755</name>
</gene>
<dbReference type="InterPro" id="IPR002763">
    <property type="entry name" value="DUF72"/>
</dbReference>
<sequence>MTTILCGTAGWADKSLIACKRFYPRGCSTAQARLAYYASIFPLVEVDSSYYALPSRTNSELWAERTPENFVFNLKAFRLLTGHQTGREALPPDIAIHIPETSKKNLYYRDFPPEIIDEVWRRFFDAFGPLDRAGKLGAVLFQFPPWLTSSPQGRAHVQACVERMSGHTMAIEFRNPSWLDDKHKSWTLGFERENGITHVVMDAPPDVTTRAQTVWEATNENLAIVRLHGRNAQTWNATGASASGRFNYDYTDDELLELSIPIRTLARQVTTTHVIFNNCFEDQGQRNGQSMMKLLQAQP</sequence>
<dbReference type="Gene3D" id="3.20.20.410">
    <property type="entry name" value="Protein of unknown function UPF0759"/>
    <property type="match status" value="1"/>
</dbReference>
<dbReference type="PANTHER" id="PTHR30348:SF13">
    <property type="entry name" value="UPF0759 PROTEIN YUNF"/>
    <property type="match status" value="1"/>
</dbReference>
<protein>
    <submittedName>
        <fullName evidence="1">DUF72 domain-containing protein</fullName>
    </submittedName>
</protein>
<comment type="caution">
    <text evidence="1">The sequence shown here is derived from an EMBL/GenBank/DDBJ whole genome shotgun (WGS) entry which is preliminary data.</text>
</comment>
<dbReference type="RefSeq" id="WP_102644799.1">
    <property type="nucleotide sequence ID" value="NZ_PNYA01000005.1"/>
</dbReference>
<accession>A0A2N7VX64</accession>
<organism evidence="1 2">
    <name type="scientific">Trinickia dabaoshanensis</name>
    <dbReference type="NCBI Taxonomy" id="564714"/>
    <lineage>
        <taxon>Bacteria</taxon>
        <taxon>Pseudomonadati</taxon>
        <taxon>Pseudomonadota</taxon>
        <taxon>Betaproteobacteria</taxon>
        <taxon>Burkholderiales</taxon>
        <taxon>Burkholderiaceae</taxon>
        <taxon>Trinickia</taxon>
    </lineage>
</organism>
<proteinExistence type="predicted"/>
<dbReference type="OrthoDB" id="9780310at2"/>
<dbReference type="Pfam" id="PF01904">
    <property type="entry name" value="DUF72"/>
    <property type="match status" value="1"/>
</dbReference>